<dbReference type="PANTHER" id="PTHR37163">
    <property type="entry name" value="CONSERVED PROTEIN"/>
    <property type="match status" value="1"/>
</dbReference>
<feature type="signal peptide" evidence="2">
    <location>
        <begin position="1"/>
        <end position="24"/>
    </location>
</feature>
<dbReference type="AlphaFoldDB" id="A0A0G4GKB7"/>
<dbReference type="Pfam" id="PF04417">
    <property type="entry name" value="DUF501"/>
    <property type="match status" value="1"/>
</dbReference>
<organism evidence="3 4">
    <name type="scientific">Vitrella brassicaformis (strain CCMP3155)</name>
    <dbReference type="NCBI Taxonomy" id="1169540"/>
    <lineage>
        <taxon>Eukaryota</taxon>
        <taxon>Sar</taxon>
        <taxon>Alveolata</taxon>
        <taxon>Colpodellida</taxon>
        <taxon>Vitrellaceae</taxon>
        <taxon>Vitrella</taxon>
    </lineage>
</organism>
<name>A0A0G4GKB7_VITBC</name>
<dbReference type="PANTHER" id="PTHR37163:SF1">
    <property type="entry name" value="DUF501 DOMAIN-CONTAINING PROTEIN"/>
    <property type="match status" value="1"/>
</dbReference>
<keyword evidence="4" id="KW-1185">Reference proteome</keyword>
<feature type="chain" id="PRO_5005190588" evidence="2">
    <location>
        <begin position="25"/>
        <end position="276"/>
    </location>
</feature>
<protein>
    <submittedName>
        <fullName evidence="3">Uncharacterized protein</fullName>
    </submittedName>
</protein>
<accession>A0A0G4GKB7</accession>
<evidence type="ECO:0000256" key="2">
    <source>
        <dbReference type="SAM" id="SignalP"/>
    </source>
</evidence>
<proteinExistence type="predicted"/>
<dbReference type="InParanoid" id="A0A0G4GKB7"/>
<evidence type="ECO:0000256" key="1">
    <source>
        <dbReference type="SAM" id="MobiDB-lite"/>
    </source>
</evidence>
<evidence type="ECO:0000313" key="4">
    <source>
        <dbReference type="Proteomes" id="UP000041254"/>
    </source>
</evidence>
<evidence type="ECO:0000313" key="3">
    <source>
        <dbReference type="EMBL" id="CEM30406.1"/>
    </source>
</evidence>
<feature type="region of interest" description="Disordered" evidence="1">
    <location>
        <begin position="43"/>
        <end position="85"/>
    </location>
</feature>
<dbReference type="OrthoDB" id="378649at2759"/>
<dbReference type="VEuPathDB" id="CryptoDB:Vbra_18081"/>
<feature type="compositionally biased region" description="Polar residues" evidence="1">
    <location>
        <begin position="56"/>
        <end position="73"/>
    </location>
</feature>
<dbReference type="InterPro" id="IPR007511">
    <property type="entry name" value="DUF501"/>
</dbReference>
<dbReference type="EMBL" id="CDMY01000698">
    <property type="protein sequence ID" value="CEM30406.1"/>
    <property type="molecule type" value="Genomic_DNA"/>
</dbReference>
<keyword evidence="2" id="KW-0732">Signal</keyword>
<sequence length="276" mass="31443">MRHFPLLPLPLMMVDLAVPASAIAFHPPHTGMPRIHSWPSLEQAQPCVRRQRTAEGVQQQERSDHTTGVQASVQEPPRTEGVSREQLDSVANLQTELDESPIAARRIHPVPPDNELYRVVERQLQRPPLGEFEVCRYSSGGVPQVLRVSPILQASPFPTLYWLTDPTLIAEIGRIESSGWIKRLEKDVIPNNRELQTRMIQDNIRYIKERWSYLPHTDSAPSAAIARVLRHRGIGGIIDFTRVRCLHMQYAYHLMSDNGTAIGQLIDREFHVDRLV</sequence>
<reference evidence="3 4" key="1">
    <citation type="submission" date="2014-11" db="EMBL/GenBank/DDBJ databases">
        <authorList>
            <person name="Zhu J."/>
            <person name="Qi W."/>
            <person name="Song R."/>
        </authorList>
    </citation>
    <scope>NUCLEOTIDE SEQUENCE [LARGE SCALE GENOMIC DNA]</scope>
</reference>
<dbReference type="Proteomes" id="UP000041254">
    <property type="component" value="Unassembled WGS sequence"/>
</dbReference>
<gene>
    <name evidence="3" type="ORF">Vbra_18081</name>
</gene>